<dbReference type="GO" id="GO:0000256">
    <property type="term" value="P:allantoin catabolic process"/>
    <property type="evidence" value="ECO:0007669"/>
    <property type="project" value="InterPro"/>
</dbReference>
<reference evidence="5 8" key="1">
    <citation type="submission" date="2019-11" db="EMBL/GenBank/DDBJ databases">
        <title>Erwinia sp. nov., isolated from feces of birds in Tibet plateau of China.</title>
        <authorList>
            <person name="Ge Y."/>
        </authorList>
    </citation>
    <scope>NUCLEOTIDE SEQUENCE [LARGE SCALE GENOMIC DNA]</scope>
    <source>
        <strain evidence="5 8">J316</strain>
    </source>
</reference>
<dbReference type="PANTHER" id="PTHR21221">
    <property type="entry name" value="UREIDOGLYCOLATE HYDROLASE"/>
    <property type="match status" value="1"/>
</dbReference>
<dbReference type="Proteomes" id="UP000480164">
    <property type="component" value="Unassembled WGS sequence"/>
</dbReference>
<dbReference type="Proteomes" id="UP000424752">
    <property type="component" value="Chromosome"/>
</dbReference>
<evidence type="ECO:0000313" key="7">
    <source>
        <dbReference type="Proteomes" id="UP000424752"/>
    </source>
</evidence>
<proteinExistence type="predicted"/>
<reference evidence="6 7" key="2">
    <citation type="submission" date="2019-12" db="EMBL/GenBank/DDBJ databases">
        <title>Erwinia sp. nov., isolated from droppings of birds in the Qinghai-Tiebt plateau of China.</title>
        <authorList>
            <person name="Ge Y."/>
        </authorList>
    </citation>
    <scope>NUCLEOTIDE SEQUENCE [LARGE SCALE GENOMIC DNA]</scope>
    <source>
        <strain evidence="6 7">J780</strain>
    </source>
</reference>
<gene>
    <name evidence="5" type="ORF">GK011_08660</name>
    <name evidence="6" type="ORF">GN242_15670</name>
</gene>
<dbReference type="InterPro" id="IPR007247">
    <property type="entry name" value="Ureidogly_lyase"/>
</dbReference>
<dbReference type="EC" id="4.3.2.3" evidence="6"/>
<dbReference type="RefSeq" id="WP_154752287.1">
    <property type="nucleotide sequence ID" value="NZ_CP046509.1"/>
</dbReference>
<dbReference type="EMBL" id="CP046509">
    <property type="protein sequence ID" value="QGU88569.1"/>
    <property type="molecule type" value="Genomic_DNA"/>
</dbReference>
<keyword evidence="8" id="KW-1185">Reference proteome</keyword>
<dbReference type="InterPro" id="IPR047233">
    <property type="entry name" value="UAH_cupin"/>
</dbReference>
<dbReference type="InterPro" id="IPR011051">
    <property type="entry name" value="RmlC_Cupin_sf"/>
</dbReference>
<name>A0A6I6EU09_9GAMM</name>
<keyword evidence="2" id="KW-0659">Purine metabolism</keyword>
<dbReference type="GO" id="GO:0006144">
    <property type="term" value="P:purine nucleobase metabolic process"/>
    <property type="evidence" value="ECO:0007669"/>
    <property type="project" value="UniProtKB-KW"/>
</dbReference>
<dbReference type="Gene3D" id="2.60.120.480">
    <property type="entry name" value="Ureidoglycolate hydrolase"/>
    <property type="match status" value="1"/>
</dbReference>
<dbReference type="AlphaFoldDB" id="A0A6I6EU09"/>
<dbReference type="InterPro" id="IPR024060">
    <property type="entry name" value="Ureidoglycolate_lyase_dom_sf"/>
</dbReference>
<dbReference type="KEGG" id="erwi:GN242_15670"/>
<organism evidence="6 7">
    <name type="scientific">Erwinia sorbitola</name>
    <dbReference type="NCBI Taxonomy" id="2681984"/>
    <lineage>
        <taxon>Bacteria</taxon>
        <taxon>Pseudomonadati</taxon>
        <taxon>Pseudomonadota</taxon>
        <taxon>Gammaproteobacteria</taxon>
        <taxon>Enterobacterales</taxon>
        <taxon>Erwiniaceae</taxon>
        <taxon>Erwinia</taxon>
    </lineage>
</organism>
<evidence type="ECO:0000313" key="5">
    <source>
        <dbReference type="EMBL" id="MTD27008.1"/>
    </source>
</evidence>
<dbReference type="CDD" id="cd20298">
    <property type="entry name" value="cupin_UAH"/>
    <property type="match status" value="1"/>
</dbReference>
<comment type="catalytic activity">
    <reaction evidence="4">
        <text>(S)-ureidoglycolate = urea + glyoxylate</text>
        <dbReference type="Rhea" id="RHEA:11304"/>
        <dbReference type="ChEBI" id="CHEBI:16199"/>
        <dbReference type="ChEBI" id="CHEBI:36655"/>
        <dbReference type="ChEBI" id="CHEBI:57296"/>
        <dbReference type="EC" id="4.3.2.3"/>
    </reaction>
</comment>
<evidence type="ECO:0000313" key="8">
    <source>
        <dbReference type="Proteomes" id="UP000480164"/>
    </source>
</evidence>
<evidence type="ECO:0000256" key="1">
    <source>
        <dbReference type="ARBA" id="ARBA00011738"/>
    </source>
</evidence>
<sequence length="166" mass="18653">MDLKITELTPEAFAPYGDVLQIEGSRFFHINDGKTERYHDLAKIEVSDGNRVLASINRAEPTPLPMKFSLLEKHPLSSQAFVPMNGERFVVIVAEPGDEIPVNTMRAFITNGKQGVNFHRNVWHHPLFAFEKVTDFFTIDRAGPDNCIVSDLPGTYRIVLDSAGRL</sequence>
<accession>A0A6L6GMU1</accession>
<dbReference type="NCBIfam" id="NF009932">
    <property type="entry name" value="PRK13395.1"/>
    <property type="match status" value="1"/>
</dbReference>
<dbReference type="PANTHER" id="PTHR21221:SF1">
    <property type="entry name" value="UREIDOGLYCOLATE LYASE"/>
    <property type="match status" value="1"/>
</dbReference>
<comment type="subunit">
    <text evidence="1">Homodimer.</text>
</comment>
<evidence type="ECO:0000256" key="4">
    <source>
        <dbReference type="ARBA" id="ARBA00047684"/>
    </source>
</evidence>
<protein>
    <submittedName>
        <fullName evidence="6">Ureidoglycolate lyase</fullName>
        <ecNumber evidence="6">4.3.2.3</ecNumber>
    </submittedName>
</protein>
<accession>A0A6I6EU09</accession>
<keyword evidence="3 6" id="KW-0456">Lyase</keyword>
<dbReference type="PIRSF" id="PIRSF017306">
    <property type="entry name" value="Ureidogly_hydro"/>
    <property type="match status" value="1"/>
</dbReference>
<evidence type="ECO:0000313" key="6">
    <source>
        <dbReference type="EMBL" id="QGU88569.1"/>
    </source>
</evidence>
<evidence type="ECO:0000256" key="2">
    <source>
        <dbReference type="ARBA" id="ARBA00022631"/>
    </source>
</evidence>
<dbReference type="GO" id="GO:0050385">
    <property type="term" value="F:ureidoglycolate lyase activity"/>
    <property type="evidence" value="ECO:0007669"/>
    <property type="project" value="UniProtKB-EC"/>
</dbReference>
<dbReference type="SUPFAM" id="SSF51182">
    <property type="entry name" value="RmlC-like cupins"/>
    <property type="match status" value="1"/>
</dbReference>
<evidence type="ECO:0000256" key="3">
    <source>
        <dbReference type="ARBA" id="ARBA00023239"/>
    </source>
</evidence>
<dbReference type="Pfam" id="PF04115">
    <property type="entry name" value="Ureidogly_lyase"/>
    <property type="match status" value="1"/>
</dbReference>
<dbReference type="GO" id="GO:0004848">
    <property type="term" value="F:ureidoglycolate hydrolase activity"/>
    <property type="evidence" value="ECO:0007669"/>
    <property type="project" value="InterPro"/>
</dbReference>
<dbReference type="EMBL" id="WLZX01000002">
    <property type="protein sequence ID" value="MTD27008.1"/>
    <property type="molecule type" value="Genomic_DNA"/>
</dbReference>